<comment type="caution">
    <text evidence="2">The sequence shown here is derived from an EMBL/GenBank/DDBJ whole genome shotgun (WGS) entry which is preliminary data.</text>
</comment>
<gene>
    <name evidence="2" type="ORF">H2200_010202</name>
</gene>
<evidence type="ECO:0000256" key="1">
    <source>
        <dbReference type="SAM" id="MobiDB-lite"/>
    </source>
</evidence>
<dbReference type="Proteomes" id="UP001172673">
    <property type="component" value="Unassembled WGS sequence"/>
</dbReference>
<feature type="compositionally biased region" description="Polar residues" evidence="1">
    <location>
        <begin position="107"/>
        <end position="131"/>
    </location>
</feature>
<evidence type="ECO:0000313" key="3">
    <source>
        <dbReference type="Proteomes" id="UP001172673"/>
    </source>
</evidence>
<keyword evidence="3" id="KW-1185">Reference proteome</keyword>
<name>A0AA38X2J2_9EURO</name>
<accession>A0AA38X2J2</accession>
<sequence>MNPSNRGQKHSHHDDELTSDETRPTTRPRLLPQSSKQRAAQVPQQSTSYQRRFTAYTNQPSDLRDPTYTATNEFPGVDMYLQQRNVHQRQVVPAMKRSPVKIPQAGSMASSSHPSHTAGVRNSQRQHSSFSIDPRTGEARFIAEGRLPQGSLDRRPQQQPGVELQEAGRQTRPEQTVDNATQASSLLNGARRRQSSSVTSKIPQSAPAVGPQNSFRQGANIGTINAASTGASSRLNAIYTRWKETLTSDLTPSQLGNGRHPDKNISGEQEVFHQGRSQPAGSSLGTNTSSSQKSPPATASTSPTEVNSIGSTSASPSLSNASCSSATGVSPWTAQEIDALEDDEEVMRDKDMLQTVAAGRVKQVPGYPPWTKRIPKGTSVQEIYAKHTPNYVYDCMTPDVKQAVKDTVAVNADREEKSGFLHNRMRYRIERKIGDDAVRRLLLAPKMYPSTTGMGKGLTRFPFLQGEGKSYVANLSPIPDRKGTKTGGKVPPFHKVFQSNFHPIPDDENELGSFYGLSFWESKEQFETFFNQTQQTMRVCEGFADALVAANPVFGGADVAARVDERLRLLGWPEKSRQEYLNDLARDGEVDHERHVRKTIERLLKKAAHEYAMVSGKYKEIKRRVVTPELIMTMRDVAVSDVEAMMDGSHRNLSQKWSKLQQLHSQASPEPGPSNNGNQPNRRKRDREEDDAEDTDSRKKVRADETETPDSARSPAAQVIPSDANLVEHTAQPSTAVNPEDFAKWNWEKELQQSQEVENVSSVIVLGRILNLTHNDFETWTAFENGAGSFPHFCDNQALPGEGDPGSTADGHEGLPTCYVGTSRFSGGVVKNIEQASDNAVSRAVKQDVFLTCESIETFDIVGTQAPIDDSSNIEGAGWDAYKAFLAFQNSL</sequence>
<proteinExistence type="predicted"/>
<feature type="region of interest" description="Disordered" evidence="1">
    <location>
        <begin position="1"/>
        <end position="67"/>
    </location>
</feature>
<feature type="compositionally biased region" description="Polar residues" evidence="1">
    <location>
        <begin position="275"/>
        <end position="310"/>
    </location>
</feature>
<feature type="region of interest" description="Disordered" evidence="1">
    <location>
        <begin position="271"/>
        <end position="329"/>
    </location>
</feature>
<feature type="compositionally biased region" description="Basic and acidic residues" evidence="1">
    <location>
        <begin position="12"/>
        <end position="24"/>
    </location>
</feature>
<feature type="compositionally biased region" description="Polar residues" evidence="1">
    <location>
        <begin position="651"/>
        <end position="680"/>
    </location>
</feature>
<feature type="compositionally biased region" description="Polar residues" evidence="1">
    <location>
        <begin position="32"/>
        <end position="61"/>
    </location>
</feature>
<dbReference type="EMBL" id="JAPDRK010000016">
    <property type="protein sequence ID" value="KAJ9605545.1"/>
    <property type="molecule type" value="Genomic_DNA"/>
</dbReference>
<dbReference type="AlphaFoldDB" id="A0AA38X2J2"/>
<organism evidence="2 3">
    <name type="scientific">Cladophialophora chaetospira</name>
    <dbReference type="NCBI Taxonomy" id="386627"/>
    <lineage>
        <taxon>Eukaryota</taxon>
        <taxon>Fungi</taxon>
        <taxon>Dikarya</taxon>
        <taxon>Ascomycota</taxon>
        <taxon>Pezizomycotina</taxon>
        <taxon>Eurotiomycetes</taxon>
        <taxon>Chaetothyriomycetidae</taxon>
        <taxon>Chaetothyriales</taxon>
        <taxon>Herpotrichiellaceae</taxon>
        <taxon>Cladophialophora</taxon>
    </lineage>
</organism>
<protein>
    <submittedName>
        <fullName evidence="2">Uncharacterized protein</fullName>
    </submittedName>
</protein>
<feature type="compositionally biased region" description="Polar residues" evidence="1">
    <location>
        <begin position="173"/>
        <end position="187"/>
    </location>
</feature>
<evidence type="ECO:0000313" key="2">
    <source>
        <dbReference type="EMBL" id="KAJ9605545.1"/>
    </source>
</evidence>
<feature type="region of interest" description="Disordered" evidence="1">
    <location>
        <begin position="102"/>
        <end position="216"/>
    </location>
</feature>
<feature type="compositionally biased region" description="Low complexity" evidence="1">
    <location>
        <begin position="311"/>
        <end position="326"/>
    </location>
</feature>
<reference evidence="2" key="1">
    <citation type="submission" date="2022-10" db="EMBL/GenBank/DDBJ databases">
        <title>Culturing micro-colonial fungi from biological soil crusts in the Mojave desert and describing Neophaeococcomyces mojavensis, and introducing the new genera and species Taxawa tesnikishii.</title>
        <authorList>
            <person name="Kurbessoian T."/>
            <person name="Stajich J.E."/>
        </authorList>
    </citation>
    <scope>NUCLEOTIDE SEQUENCE</scope>
    <source>
        <strain evidence="2">TK_41</strain>
    </source>
</reference>
<feature type="compositionally biased region" description="Basic and acidic residues" evidence="1">
    <location>
        <begin position="695"/>
        <end position="705"/>
    </location>
</feature>
<feature type="region of interest" description="Disordered" evidence="1">
    <location>
        <begin position="650"/>
        <end position="719"/>
    </location>
</feature>